<dbReference type="EC" id="3.5.3.6" evidence="5"/>
<keyword evidence="5" id="KW-0056">Arginine metabolism</keyword>
<dbReference type="EMBL" id="JAWXYB010000018">
    <property type="protein sequence ID" value="MDX5932987.1"/>
    <property type="molecule type" value="Genomic_DNA"/>
</dbReference>
<proteinExistence type="inferred from homology"/>
<keyword evidence="8" id="KW-1185">Reference proteome</keyword>
<dbReference type="GO" id="GO:0019546">
    <property type="term" value="P:L-arginine deiminase pathway"/>
    <property type="evidence" value="ECO:0007669"/>
    <property type="project" value="TreeGrafter"/>
</dbReference>
<dbReference type="NCBIfam" id="NF002381">
    <property type="entry name" value="PRK01388.1"/>
    <property type="match status" value="1"/>
</dbReference>
<dbReference type="InterPro" id="IPR003876">
    <property type="entry name" value="Arg_deiminase"/>
</dbReference>
<evidence type="ECO:0000256" key="1">
    <source>
        <dbReference type="ARBA" id="ARBA00005213"/>
    </source>
</evidence>
<name>A0AAW9DWK2_ACIAO</name>
<dbReference type="Proteomes" id="UP001279553">
    <property type="component" value="Unassembled WGS sequence"/>
</dbReference>
<evidence type="ECO:0000256" key="6">
    <source>
        <dbReference type="PIRSR" id="PIRSR006356-1"/>
    </source>
</evidence>
<evidence type="ECO:0000256" key="2">
    <source>
        <dbReference type="ARBA" id="ARBA00010206"/>
    </source>
</evidence>
<dbReference type="RefSeq" id="WP_319615841.1">
    <property type="nucleotide sequence ID" value="NZ_JAWXYB010000018.1"/>
</dbReference>
<dbReference type="GO" id="GO:0016990">
    <property type="term" value="F:arginine deiminase activity"/>
    <property type="evidence" value="ECO:0007669"/>
    <property type="project" value="UniProtKB-UniRule"/>
</dbReference>
<dbReference type="GO" id="GO:0005737">
    <property type="term" value="C:cytoplasm"/>
    <property type="evidence" value="ECO:0007669"/>
    <property type="project" value="UniProtKB-SubCell"/>
</dbReference>
<dbReference type="Gene3D" id="1.10.3930.10">
    <property type="entry name" value="Arginine deiminase"/>
    <property type="match status" value="1"/>
</dbReference>
<organism evidence="7 8">
    <name type="scientific">Acidiphilium acidophilum</name>
    <name type="common">Thiobacillus acidophilus</name>
    <dbReference type="NCBI Taxonomy" id="76588"/>
    <lineage>
        <taxon>Bacteria</taxon>
        <taxon>Pseudomonadati</taxon>
        <taxon>Pseudomonadota</taxon>
        <taxon>Alphaproteobacteria</taxon>
        <taxon>Acetobacterales</taxon>
        <taxon>Acidocellaceae</taxon>
        <taxon>Acidiphilium</taxon>
    </lineage>
</organism>
<evidence type="ECO:0000256" key="4">
    <source>
        <dbReference type="ARBA" id="ARBA00049429"/>
    </source>
</evidence>
<dbReference type="SUPFAM" id="SSF55909">
    <property type="entry name" value="Pentein"/>
    <property type="match status" value="1"/>
</dbReference>
<comment type="caution">
    <text evidence="7">The sequence shown here is derived from an EMBL/GenBank/DDBJ whole genome shotgun (WGS) entry which is preliminary data.</text>
</comment>
<gene>
    <name evidence="5" type="primary">arcA</name>
    <name evidence="7" type="ORF">SIL87_19730</name>
</gene>
<evidence type="ECO:0000256" key="3">
    <source>
        <dbReference type="ARBA" id="ARBA00022801"/>
    </source>
</evidence>
<dbReference type="Gene3D" id="3.75.10.10">
    <property type="entry name" value="L-arginine/glycine Amidinotransferase, Chain A"/>
    <property type="match status" value="1"/>
</dbReference>
<dbReference type="PANTHER" id="PTHR47271">
    <property type="entry name" value="ARGININE DEIMINASE"/>
    <property type="match status" value="1"/>
</dbReference>
<comment type="subcellular location">
    <subcellularLocation>
        <location evidence="5">Cytoplasm</location>
    </subcellularLocation>
</comment>
<sequence length="419" mass="46119">MNDAANPAGAMAEAPLGTYSEVGVLREVMVHRPDLSLTRLTPGNCRDLLFDDVLWVKKARQEHDAFVDTMRERGVVVHEFGAMLAETMADPVARTWLLDRRVDIGHLGHGTMGEVRAWLDELPATQLATYLVGGIVRADLPFAPTGLFGATRTPHDFVLPPLPNQLFTRDSSCWVGKGVFINPMFWPARRPEAINAASVYRFHPRFRNADFVRYLDASDQDYSPISLEGGDVMPLAGGVVLIGMGERSTPQAVTDYASRLFRHGAATRVIAALMPRDRSFMHLDTVFTFCDRDLVTVFPEIVDQITTFSLYPEDDAGRIRVVREADRFTTVVASAIGVPHLRRIATGGHTAEAEREQWDDGNNVVALSPGVVIAYDRNVDTNTLLRKAGIEVITIEGAELGRGRGGGHCMTCPLARDPI</sequence>
<dbReference type="HAMAP" id="MF_00242">
    <property type="entry name" value="Arg_deiminase"/>
    <property type="match status" value="1"/>
</dbReference>
<evidence type="ECO:0000256" key="5">
    <source>
        <dbReference type="HAMAP-Rule" id="MF_00242"/>
    </source>
</evidence>
<evidence type="ECO:0000313" key="8">
    <source>
        <dbReference type="Proteomes" id="UP001279553"/>
    </source>
</evidence>
<keyword evidence="3 5" id="KW-0378">Hydrolase</keyword>
<comment type="catalytic activity">
    <reaction evidence="4 5">
        <text>L-arginine + H2O = L-citrulline + NH4(+)</text>
        <dbReference type="Rhea" id="RHEA:19597"/>
        <dbReference type="ChEBI" id="CHEBI:15377"/>
        <dbReference type="ChEBI" id="CHEBI:28938"/>
        <dbReference type="ChEBI" id="CHEBI:32682"/>
        <dbReference type="ChEBI" id="CHEBI:57743"/>
        <dbReference type="EC" id="3.5.3.6"/>
    </reaction>
</comment>
<reference evidence="7 8" key="1">
    <citation type="submission" date="2023-11" db="EMBL/GenBank/DDBJ databases">
        <title>MicrobeMod: A computational toolkit for identifying prokaryotic methylation and restriction-modification with nanopore sequencing.</title>
        <authorList>
            <person name="Crits-Christoph A."/>
            <person name="Kang S.C."/>
            <person name="Lee H."/>
            <person name="Ostrov N."/>
        </authorList>
    </citation>
    <scope>NUCLEOTIDE SEQUENCE [LARGE SCALE GENOMIC DNA]</scope>
    <source>
        <strain evidence="7 8">DSMZ 700</strain>
    </source>
</reference>
<dbReference type="AlphaFoldDB" id="A0AAW9DWK2"/>
<protein>
    <recommendedName>
        <fullName evidence="5">Arginine deiminase</fullName>
        <shortName evidence="5">ADI</shortName>
        <ecNumber evidence="5">3.5.3.6</ecNumber>
    </recommendedName>
    <alternativeName>
        <fullName evidence="5">Arginine dihydrolase</fullName>
        <shortName evidence="5">AD</shortName>
    </alternativeName>
</protein>
<comment type="similarity">
    <text evidence="2 5">Belongs to the arginine deiminase family.</text>
</comment>
<evidence type="ECO:0000313" key="7">
    <source>
        <dbReference type="EMBL" id="MDX5932987.1"/>
    </source>
</evidence>
<dbReference type="PANTHER" id="PTHR47271:SF2">
    <property type="entry name" value="ARGININE DEIMINASE"/>
    <property type="match status" value="1"/>
</dbReference>
<keyword evidence="5" id="KW-0963">Cytoplasm</keyword>
<dbReference type="PIRSF" id="PIRSF006356">
    <property type="entry name" value="Arg_deiminase"/>
    <property type="match status" value="1"/>
</dbReference>
<feature type="active site" description="Amidino-cysteine intermediate" evidence="5 6">
    <location>
        <position position="409"/>
    </location>
</feature>
<dbReference type="PRINTS" id="PR01466">
    <property type="entry name" value="ARGDEIMINASE"/>
</dbReference>
<dbReference type="Pfam" id="PF02274">
    <property type="entry name" value="ADI"/>
    <property type="match status" value="1"/>
</dbReference>
<accession>A0AAW9DWK2</accession>
<comment type="pathway">
    <text evidence="1 5">Amino-acid degradation; L-arginine degradation via ADI pathway; carbamoyl phosphate from L-arginine: step 1/2.</text>
</comment>